<name>A0A7J7JS14_BUGNE</name>
<evidence type="ECO:0000256" key="3">
    <source>
        <dbReference type="ARBA" id="ARBA00023180"/>
    </source>
</evidence>
<dbReference type="PANTHER" id="PTHR11475">
    <property type="entry name" value="OXIDASE/PEROXIDASE"/>
    <property type="match status" value="1"/>
</dbReference>
<evidence type="ECO:0000313" key="7">
    <source>
        <dbReference type="Proteomes" id="UP000593567"/>
    </source>
</evidence>
<feature type="region of interest" description="Disordered" evidence="5">
    <location>
        <begin position="477"/>
        <end position="496"/>
    </location>
</feature>
<dbReference type="CDD" id="cd09823">
    <property type="entry name" value="peroxinectin_like"/>
    <property type="match status" value="1"/>
</dbReference>
<dbReference type="Proteomes" id="UP000593567">
    <property type="component" value="Unassembled WGS sequence"/>
</dbReference>
<feature type="compositionally biased region" description="Basic residues" evidence="5">
    <location>
        <begin position="483"/>
        <end position="496"/>
    </location>
</feature>
<evidence type="ECO:0000256" key="1">
    <source>
        <dbReference type="ARBA" id="ARBA00004613"/>
    </source>
</evidence>
<evidence type="ECO:0000256" key="2">
    <source>
        <dbReference type="ARBA" id="ARBA00022525"/>
    </source>
</evidence>
<keyword evidence="3" id="KW-0325">Glycoprotein</keyword>
<comment type="subcellular location">
    <subcellularLocation>
        <location evidence="1">Secreted</location>
    </subcellularLocation>
</comment>
<dbReference type="GO" id="GO:0004601">
    <property type="term" value="F:peroxidase activity"/>
    <property type="evidence" value="ECO:0007669"/>
    <property type="project" value="InterPro"/>
</dbReference>
<dbReference type="Gene3D" id="1.10.640.10">
    <property type="entry name" value="Haem peroxidase domain superfamily, animal type"/>
    <property type="match status" value="1"/>
</dbReference>
<keyword evidence="4" id="KW-0349">Heme</keyword>
<dbReference type="GO" id="GO:0020037">
    <property type="term" value="F:heme binding"/>
    <property type="evidence" value="ECO:0007669"/>
    <property type="project" value="InterPro"/>
</dbReference>
<dbReference type="OrthoDB" id="823504at2759"/>
<dbReference type="SUPFAM" id="SSF48113">
    <property type="entry name" value="Heme-dependent peroxidases"/>
    <property type="match status" value="1"/>
</dbReference>
<evidence type="ECO:0000256" key="4">
    <source>
        <dbReference type="PIRSR" id="PIRSR619791-2"/>
    </source>
</evidence>
<dbReference type="GO" id="GO:0046872">
    <property type="term" value="F:metal ion binding"/>
    <property type="evidence" value="ECO:0007669"/>
    <property type="project" value="UniProtKB-KW"/>
</dbReference>
<accession>A0A7J7JS14</accession>
<dbReference type="InterPro" id="IPR037120">
    <property type="entry name" value="Haem_peroxidase_sf_animal"/>
</dbReference>
<gene>
    <name evidence="6" type="ORF">EB796_012539</name>
</gene>
<dbReference type="PROSITE" id="PS50292">
    <property type="entry name" value="PEROXIDASE_3"/>
    <property type="match status" value="1"/>
</dbReference>
<proteinExistence type="predicted"/>
<organism evidence="6 7">
    <name type="scientific">Bugula neritina</name>
    <name type="common">Brown bryozoan</name>
    <name type="synonym">Sertularia neritina</name>
    <dbReference type="NCBI Taxonomy" id="10212"/>
    <lineage>
        <taxon>Eukaryota</taxon>
        <taxon>Metazoa</taxon>
        <taxon>Spiralia</taxon>
        <taxon>Lophotrochozoa</taxon>
        <taxon>Bryozoa</taxon>
        <taxon>Gymnolaemata</taxon>
        <taxon>Cheilostomatida</taxon>
        <taxon>Flustrina</taxon>
        <taxon>Buguloidea</taxon>
        <taxon>Bugulidae</taxon>
        <taxon>Bugula</taxon>
    </lineage>
</organism>
<dbReference type="GO" id="GO:0005576">
    <property type="term" value="C:extracellular region"/>
    <property type="evidence" value="ECO:0007669"/>
    <property type="project" value="UniProtKB-SubCell"/>
</dbReference>
<dbReference type="PRINTS" id="PR00457">
    <property type="entry name" value="ANPEROXIDASE"/>
</dbReference>
<feature type="binding site" description="axial binding residue" evidence="4">
    <location>
        <position position="252"/>
    </location>
    <ligand>
        <name>heme b</name>
        <dbReference type="ChEBI" id="CHEBI:60344"/>
    </ligand>
    <ligandPart>
        <name>Fe</name>
        <dbReference type="ChEBI" id="CHEBI:18248"/>
    </ligandPart>
</feature>
<keyword evidence="4" id="KW-0479">Metal-binding</keyword>
<feature type="region of interest" description="Disordered" evidence="5">
    <location>
        <begin position="1"/>
        <end position="21"/>
    </location>
</feature>
<keyword evidence="4" id="KW-0408">Iron</keyword>
<evidence type="ECO:0000256" key="5">
    <source>
        <dbReference type="SAM" id="MobiDB-lite"/>
    </source>
</evidence>
<dbReference type="GO" id="GO:0006979">
    <property type="term" value="P:response to oxidative stress"/>
    <property type="evidence" value="ECO:0007669"/>
    <property type="project" value="InterPro"/>
</dbReference>
<keyword evidence="2" id="KW-0964">Secreted</keyword>
<dbReference type="EMBL" id="VXIV02001852">
    <property type="protein sequence ID" value="KAF6029142.1"/>
    <property type="molecule type" value="Genomic_DNA"/>
</dbReference>
<protein>
    <recommendedName>
        <fullName evidence="8">PXDN</fullName>
    </recommendedName>
</protein>
<sequence length="522" mass="59802">MNWGQFIDHDITLSPESGSEGGEEINKTRCCEFLSNTDNLHECFPISTSYDPVYRRGCIPFLRSAPIPGFPNKPVLRYQMNDLTSFIDGSMVYGSTKLKSDVLRSFKGGKLLSKLSRNEEILPDENSNPRDCFHSGQECRYAAGDVRNSEQAGLTSIHTLLLRTHNKIASVLEKLNSHWSDERLYQTTRKIVGAIIQRITYKEFLPVVLGPRHMRQYGLELEEGGRRFLRYSSHEDTSVLTEFSSVAFRFGHSLIRQTFSHSGHHLDLENIFEAYKTTERYGTNGMLRGVISDRIEACDRFVTKGVRNDLFGMEMDLVSFNVQRARDHGISSYNDIRRALRLHVYTDWNAMAGSTHSLTMVNDFKKIYPHSEDIEAFPGGMTETPVPGGVVGETFAHIIAMQFKKLRYGDRFWHETPDQKIGFTDAQLAEIRKVTFSTLFCEHVPNARVRQQLIKAEGPTNPPVHCDTIPKLNLNHWRDGSAHHRPAPRYRPRPRATRNPFAFRPFSLPPMNFRSNFFSINY</sequence>
<dbReference type="PANTHER" id="PTHR11475:SF4">
    <property type="entry name" value="CHORION PEROXIDASE"/>
    <property type="match status" value="1"/>
</dbReference>
<keyword evidence="7" id="KW-1185">Reference proteome</keyword>
<dbReference type="AlphaFoldDB" id="A0A7J7JS14"/>
<dbReference type="InterPro" id="IPR019791">
    <property type="entry name" value="Haem_peroxidase_animal"/>
</dbReference>
<comment type="caution">
    <text evidence="6">The sequence shown here is derived from an EMBL/GenBank/DDBJ whole genome shotgun (WGS) entry which is preliminary data.</text>
</comment>
<dbReference type="InterPro" id="IPR010255">
    <property type="entry name" value="Haem_peroxidase_sf"/>
</dbReference>
<evidence type="ECO:0000313" key="6">
    <source>
        <dbReference type="EMBL" id="KAF6029142.1"/>
    </source>
</evidence>
<evidence type="ECO:0008006" key="8">
    <source>
        <dbReference type="Google" id="ProtNLM"/>
    </source>
</evidence>
<dbReference type="Pfam" id="PF03098">
    <property type="entry name" value="An_peroxidase"/>
    <property type="match status" value="1"/>
</dbReference>
<reference evidence="6" key="1">
    <citation type="submission" date="2020-06" db="EMBL/GenBank/DDBJ databases">
        <title>Draft genome of Bugula neritina, a colonial animal packing powerful symbionts and potential medicines.</title>
        <authorList>
            <person name="Rayko M."/>
        </authorList>
    </citation>
    <scope>NUCLEOTIDE SEQUENCE [LARGE SCALE GENOMIC DNA]</scope>
    <source>
        <strain evidence="6">Kwan_BN1</strain>
    </source>
</reference>